<evidence type="ECO:0000313" key="9">
    <source>
        <dbReference type="Proteomes" id="UP000019249"/>
    </source>
</evidence>
<feature type="domain" description="Major facilitator superfamily (MFS) profile" evidence="7">
    <location>
        <begin position="11"/>
        <end position="268"/>
    </location>
</feature>
<dbReference type="EMBL" id="AODF01000001">
    <property type="protein sequence ID" value="EUJ33693.1"/>
    <property type="molecule type" value="Genomic_DNA"/>
</dbReference>
<dbReference type="Pfam" id="PF07690">
    <property type="entry name" value="MFS_1"/>
    <property type="match status" value="1"/>
</dbReference>
<feature type="transmembrane region" description="Helical" evidence="6">
    <location>
        <begin position="102"/>
        <end position="123"/>
    </location>
</feature>
<evidence type="ECO:0000256" key="3">
    <source>
        <dbReference type="ARBA" id="ARBA00022692"/>
    </source>
</evidence>
<feature type="transmembrane region" description="Helical" evidence="6">
    <location>
        <begin position="198"/>
        <end position="220"/>
    </location>
</feature>
<feature type="transmembrane region" description="Helical" evidence="6">
    <location>
        <begin position="167"/>
        <end position="189"/>
    </location>
</feature>
<gene>
    <name evidence="8" type="ORF">MFLO_00555</name>
</gene>
<organism evidence="8 9">
    <name type="scientific">Listeria floridensis FSL S10-1187</name>
    <dbReference type="NCBI Taxonomy" id="1265817"/>
    <lineage>
        <taxon>Bacteria</taxon>
        <taxon>Bacillati</taxon>
        <taxon>Bacillota</taxon>
        <taxon>Bacilli</taxon>
        <taxon>Bacillales</taxon>
        <taxon>Listeriaceae</taxon>
        <taxon>Listeria</taxon>
    </lineage>
</organism>
<evidence type="ECO:0000259" key="7">
    <source>
        <dbReference type="PROSITE" id="PS50850"/>
    </source>
</evidence>
<evidence type="ECO:0000256" key="6">
    <source>
        <dbReference type="SAM" id="Phobius"/>
    </source>
</evidence>
<dbReference type="PROSITE" id="PS50850">
    <property type="entry name" value="MFS"/>
    <property type="match status" value="1"/>
</dbReference>
<dbReference type="Proteomes" id="UP000019249">
    <property type="component" value="Unassembled WGS sequence"/>
</dbReference>
<keyword evidence="9" id="KW-1185">Reference proteome</keyword>
<dbReference type="PANTHER" id="PTHR42718">
    <property type="entry name" value="MAJOR FACILITATOR SUPERFAMILY MULTIDRUG TRANSPORTER MFSC"/>
    <property type="match status" value="1"/>
</dbReference>
<protein>
    <submittedName>
        <fullName evidence="8">Major facilitator family transporter</fullName>
    </submittedName>
</protein>
<comment type="caution">
    <text evidence="8">The sequence shown here is derived from an EMBL/GenBank/DDBJ whole genome shotgun (WGS) entry which is preliminary data.</text>
</comment>
<keyword evidence="2" id="KW-0813">Transport</keyword>
<comment type="subcellular location">
    <subcellularLocation>
        <location evidence="1">Cell membrane</location>
        <topology evidence="1">Multi-pass membrane protein</topology>
    </subcellularLocation>
</comment>
<keyword evidence="5 6" id="KW-0472">Membrane</keyword>
<keyword evidence="4 6" id="KW-1133">Transmembrane helix</keyword>
<dbReference type="InterPro" id="IPR011701">
    <property type="entry name" value="MFS"/>
</dbReference>
<dbReference type="SUPFAM" id="SSF103473">
    <property type="entry name" value="MFS general substrate transporter"/>
    <property type="match status" value="1"/>
</dbReference>
<dbReference type="PANTHER" id="PTHR42718:SF39">
    <property type="entry name" value="ACTINORHODIN TRANSPORTER-RELATED"/>
    <property type="match status" value="1"/>
</dbReference>
<keyword evidence="3 6" id="KW-0812">Transmembrane</keyword>
<sequence length="268" mass="28923">MEKNSRTQKLALTAVMLGAFISLLDTTIVNVALPDITKSLHASSETIEWVISGYALAFGLILILAGRLGDQYGRKNLYLIGITLFLIMSITAGFATSEASLITSRIIQGLSAGLFFPQINAIIMDIFKGDKLGQAFGILGSVIGIATAIGPLTGGLLIQLFGAENGWRFVFFVNVPFVLVTLILAGLYLPKNTKNEKVAFDFISVILLTAGLMLLLYPVISSGAEGFKPYDFGLMLLSLPVLVGLYFYSVRETKHGKQPLISPTLLKK</sequence>
<evidence type="ECO:0000256" key="5">
    <source>
        <dbReference type="ARBA" id="ARBA00023136"/>
    </source>
</evidence>
<reference evidence="8 9" key="1">
    <citation type="journal article" date="2014" name="Int. J. Syst. Evol. Microbiol.">
        <title>Listeria floridensis sp. nov., Listeria aquatica sp. nov., Listeria cornellensis sp. nov., Listeria riparia sp. nov. and Listeria grandensis sp. nov., from agricultural and natural environments.</title>
        <authorList>
            <person name="den Bakker H.C."/>
            <person name="Warchocki S."/>
            <person name="Wright E.M."/>
            <person name="Allred A.F."/>
            <person name="Ahlstrom C."/>
            <person name="Manuel C.S."/>
            <person name="Stasiewicz M.J."/>
            <person name="Burrell A."/>
            <person name="Roof S."/>
            <person name="Strawn L."/>
            <person name="Fortes E.D."/>
            <person name="Nightingale K.K."/>
            <person name="Kephart D."/>
            <person name="Wiedmann M."/>
        </authorList>
    </citation>
    <scope>NUCLEOTIDE SEQUENCE [LARGE SCALE GENOMIC DNA]</scope>
    <source>
        <strain evidence="8 9">FSL S10-1187</strain>
    </source>
</reference>
<accession>A0ABN0RIA4</accession>
<dbReference type="Gene3D" id="1.20.1720.10">
    <property type="entry name" value="Multidrug resistance protein D"/>
    <property type="match status" value="1"/>
</dbReference>
<evidence type="ECO:0000313" key="8">
    <source>
        <dbReference type="EMBL" id="EUJ33693.1"/>
    </source>
</evidence>
<proteinExistence type="predicted"/>
<name>A0ABN0RIA4_9LIST</name>
<dbReference type="CDD" id="cd17321">
    <property type="entry name" value="MFS_MMR_MDR_like"/>
    <property type="match status" value="1"/>
</dbReference>
<dbReference type="InterPro" id="IPR036259">
    <property type="entry name" value="MFS_trans_sf"/>
</dbReference>
<feature type="transmembrane region" description="Helical" evidence="6">
    <location>
        <begin position="77"/>
        <end position="96"/>
    </location>
</feature>
<feature type="transmembrane region" description="Helical" evidence="6">
    <location>
        <begin position="135"/>
        <end position="161"/>
    </location>
</feature>
<feature type="transmembrane region" description="Helical" evidence="6">
    <location>
        <begin position="12"/>
        <end position="34"/>
    </location>
</feature>
<dbReference type="InterPro" id="IPR020846">
    <property type="entry name" value="MFS_dom"/>
</dbReference>
<dbReference type="PRINTS" id="PR01036">
    <property type="entry name" value="TCRTETB"/>
</dbReference>
<evidence type="ECO:0000256" key="4">
    <source>
        <dbReference type="ARBA" id="ARBA00022989"/>
    </source>
</evidence>
<evidence type="ECO:0000256" key="2">
    <source>
        <dbReference type="ARBA" id="ARBA00022448"/>
    </source>
</evidence>
<evidence type="ECO:0000256" key="1">
    <source>
        <dbReference type="ARBA" id="ARBA00004651"/>
    </source>
</evidence>
<feature type="transmembrane region" description="Helical" evidence="6">
    <location>
        <begin position="232"/>
        <end position="250"/>
    </location>
</feature>
<feature type="transmembrane region" description="Helical" evidence="6">
    <location>
        <begin position="46"/>
        <end position="65"/>
    </location>
</feature>